<sequence>MNLDDVAALYQDNRTLLISAAILTGLGLLLLIINRLRRLAEHRLALLLANLLTVIAAALATMVSASGMWKFFTDILGSSPLRIAFFAYIEVALFASALLARARLLREPEKGTTGVDGAAVWVLATVTASLSALDANTFREVCLRLVAPLVAAWMWERALAAERSVRLGSTMGRIHWAITIERIVVWLRLAEAQDRDVSEVDRARRRACLARARLRLHLLQSKKAATWRIRRANNRVIRQAMHSAELAGLADFPDAADEREATQMYMATLYGIVDATTPEAVARFNAWQLDTTKPITVSAPNPFAAAGTDKHPGTDPTTSSPADAASLTAGSPRTTHAFPDHVTDEPAGPYPAARHLTTGTKVRQEVEVDGRDSEWATEELRRADQHKVGWPSMGYDARDGSGELIDEPSGDEEAARSAVAAMRRFWNSEIAQGRVPTGAELSRAAGVPPTTGLGRRKRREWEADLPGHLKVTAPAAR</sequence>
<organism evidence="3 4">
    <name type="scientific">Actinoplanes auranticolor</name>
    <dbReference type="NCBI Taxonomy" id="47988"/>
    <lineage>
        <taxon>Bacteria</taxon>
        <taxon>Bacillati</taxon>
        <taxon>Actinomycetota</taxon>
        <taxon>Actinomycetes</taxon>
        <taxon>Micromonosporales</taxon>
        <taxon>Micromonosporaceae</taxon>
        <taxon>Actinoplanes</taxon>
    </lineage>
</organism>
<dbReference type="Proteomes" id="UP000681340">
    <property type="component" value="Unassembled WGS sequence"/>
</dbReference>
<comment type="caution">
    <text evidence="3">The sequence shown here is derived from an EMBL/GenBank/DDBJ whole genome shotgun (WGS) entry which is preliminary data.</text>
</comment>
<keyword evidence="2" id="KW-0812">Transmembrane</keyword>
<keyword evidence="2" id="KW-0472">Membrane</keyword>
<gene>
    <name evidence="3" type="ORF">Aau02nite_49270</name>
</gene>
<reference evidence="3" key="1">
    <citation type="submission" date="2021-03" db="EMBL/GenBank/DDBJ databases">
        <title>Whole genome shotgun sequence of Actinoplanes auranticolor NBRC 12245.</title>
        <authorList>
            <person name="Komaki H."/>
            <person name="Tamura T."/>
        </authorList>
    </citation>
    <scope>NUCLEOTIDE SEQUENCE</scope>
    <source>
        <strain evidence="3">NBRC 12245</strain>
    </source>
</reference>
<name>A0A919SJI3_9ACTN</name>
<feature type="transmembrane region" description="Helical" evidence="2">
    <location>
        <begin position="15"/>
        <end position="33"/>
    </location>
</feature>
<feature type="region of interest" description="Disordered" evidence="1">
    <location>
        <begin position="436"/>
        <end position="464"/>
    </location>
</feature>
<evidence type="ECO:0008006" key="5">
    <source>
        <dbReference type="Google" id="ProtNLM"/>
    </source>
</evidence>
<evidence type="ECO:0000313" key="3">
    <source>
        <dbReference type="EMBL" id="GIM72113.1"/>
    </source>
</evidence>
<evidence type="ECO:0000256" key="1">
    <source>
        <dbReference type="SAM" id="MobiDB-lite"/>
    </source>
</evidence>
<feature type="transmembrane region" description="Helical" evidence="2">
    <location>
        <begin position="45"/>
        <end position="69"/>
    </location>
</feature>
<protein>
    <recommendedName>
        <fullName evidence="5">DUF2637 domain-containing protein</fullName>
    </recommendedName>
</protein>
<accession>A0A919SJI3</accession>
<dbReference type="AlphaFoldDB" id="A0A919SJI3"/>
<keyword evidence="4" id="KW-1185">Reference proteome</keyword>
<dbReference type="EMBL" id="BOQL01000039">
    <property type="protein sequence ID" value="GIM72113.1"/>
    <property type="molecule type" value="Genomic_DNA"/>
</dbReference>
<evidence type="ECO:0000313" key="4">
    <source>
        <dbReference type="Proteomes" id="UP000681340"/>
    </source>
</evidence>
<feature type="region of interest" description="Disordered" evidence="1">
    <location>
        <begin position="301"/>
        <end position="336"/>
    </location>
</feature>
<keyword evidence="2" id="KW-1133">Transmembrane helix</keyword>
<dbReference type="RefSeq" id="WP_212990897.1">
    <property type="nucleotide sequence ID" value="NZ_BAABEA010000028.1"/>
</dbReference>
<feature type="transmembrane region" description="Helical" evidence="2">
    <location>
        <begin position="81"/>
        <end position="100"/>
    </location>
</feature>
<proteinExistence type="predicted"/>
<evidence type="ECO:0000256" key="2">
    <source>
        <dbReference type="SAM" id="Phobius"/>
    </source>
</evidence>